<evidence type="ECO:0000256" key="1">
    <source>
        <dbReference type="ARBA" id="ARBA00004123"/>
    </source>
</evidence>
<feature type="region of interest" description="Disordered" evidence="6">
    <location>
        <begin position="215"/>
        <end position="243"/>
    </location>
</feature>
<sequence>MASPVLQPPVAFADFDFAFDPTLSNLFPNPPPLPSSADLFSPSETTDLLGFLDTFGDLNWDLGIPDFLAPDQPTCSPQSYAPYSNPHLNTTPDPSTSARQRPPTRSASTRGTANPTYHHQSPQTEPTFTFNNPQLDSQPSPVLESPQIHQKLQPSQHQQEQEQQQPQQRSSSVSRANKALLSTPQKRLNHIMSEQKRRNAIRDGYAQLITLLAPAGSAPGIGMPTRGRPKGSGSRGKGQSKGKSGVLFRAVEYCKWLEENRDALREEVYRVESAVGIARP</sequence>
<evidence type="ECO:0000256" key="4">
    <source>
        <dbReference type="ARBA" id="ARBA00023163"/>
    </source>
</evidence>
<feature type="domain" description="BHLH" evidence="7">
    <location>
        <begin position="185"/>
        <end position="257"/>
    </location>
</feature>
<dbReference type="Proteomes" id="UP000307440">
    <property type="component" value="Unassembled WGS sequence"/>
</dbReference>
<name>A0A5C3L153_COPMA</name>
<organism evidence="8 9">
    <name type="scientific">Coprinopsis marcescibilis</name>
    <name type="common">Agaric fungus</name>
    <name type="synonym">Psathyrella marcescibilis</name>
    <dbReference type="NCBI Taxonomy" id="230819"/>
    <lineage>
        <taxon>Eukaryota</taxon>
        <taxon>Fungi</taxon>
        <taxon>Dikarya</taxon>
        <taxon>Basidiomycota</taxon>
        <taxon>Agaricomycotina</taxon>
        <taxon>Agaricomycetes</taxon>
        <taxon>Agaricomycetidae</taxon>
        <taxon>Agaricales</taxon>
        <taxon>Agaricineae</taxon>
        <taxon>Psathyrellaceae</taxon>
        <taxon>Coprinopsis</taxon>
    </lineage>
</organism>
<comment type="subcellular location">
    <subcellularLocation>
        <location evidence="1">Nucleus</location>
    </subcellularLocation>
</comment>
<dbReference type="GO" id="GO:0000978">
    <property type="term" value="F:RNA polymerase II cis-regulatory region sequence-specific DNA binding"/>
    <property type="evidence" value="ECO:0007669"/>
    <property type="project" value="TreeGrafter"/>
</dbReference>
<evidence type="ECO:0000256" key="3">
    <source>
        <dbReference type="ARBA" id="ARBA00023125"/>
    </source>
</evidence>
<dbReference type="PANTHER" id="PTHR15741">
    <property type="entry name" value="BASIC HELIX-LOOP-HELIX ZIP TRANSCRIPTION FACTOR"/>
    <property type="match status" value="1"/>
</dbReference>
<feature type="region of interest" description="Disordered" evidence="6">
    <location>
        <begin position="71"/>
        <end position="176"/>
    </location>
</feature>
<evidence type="ECO:0000256" key="2">
    <source>
        <dbReference type="ARBA" id="ARBA00023015"/>
    </source>
</evidence>
<feature type="compositionally biased region" description="Polar residues" evidence="6">
    <location>
        <begin position="73"/>
        <end position="140"/>
    </location>
</feature>
<dbReference type="STRING" id="230819.A0A5C3L153"/>
<dbReference type="GO" id="GO:0046983">
    <property type="term" value="F:protein dimerization activity"/>
    <property type="evidence" value="ECO:0007669"/>
    <property type="project" value="InterPro"/>
</dbReference>
<keyword evidence="3" id="KW-0238">DNA-binding</keyword>
<dbReference type="InterPro" id="IPR011598">
    <property type="entry name" value="bHLH_dom"/>
</dbReference>
<dbReference type="Gene3D" id="4.10.280.10">
    <property type="entry name" value="Helix-loop-helix DNA-binding domain"/>
    <property type="match status" value="1"/>
</dbReference>
<dbReference type="PANTHER" id="PTHR15741:SF27">
    <property type="entry name" value="TRANSCRIPTION FACTOR AP-4"/>
    <property type="match status" value="1"/>
</dbReference>
<dbReference type="OrthoDB" id="5778525at2759"/>
<evidence type="ECO:0000313" key="9">
    <source>
        <dbReference type="Proteomes" id="UP000307440"/>
    </source>
</evidence>
<accession>A0A5C3L153</accession>
<dbReference type="SUPFAM" id="SSF47459">
    <property type="entry name" value="HLH, helix-loop-helix DNA-binding domain"/>
    <property type="match status" value="1"/>
</dbReference>
<dbReference type="AlphaFoldDB" id="A0A5C3L153"/>
<evidence type="ECO:0000313" key="8">
    <source>
        <dbReference type="EMBL" id="TFK26669.1"/>
    </source>
</evidence>
<protein>
    <recommendedName>
        <fullName evidence="7">BHLH domain-containing protein</fullName>
    </recommendedName>
</protein>
<proteinExistence type="predicted"/>
<dbReference type="GO" id="GO:0000981">
    <property type="term" value="F:DNA-binding transcription factor activity, RNA polymerase II-specific"/>
    <property type="evidence" value="ECO:0007669"/>
    <property type="project" value="TreeGrafter"/>
</dbReference>
<evidence type="ECO:0000259" key="7">
    <source>
        <dbReference type="PROSITE" id="PS50888"/>
    </source>
</evidence>
<dbReference type="GO" id="GO:0005634">
    <property type="term" value="C:nucleus"/>
    <property type="evidence" value="ECO:0007669"/>
    <property type="project" value="UniProtKB-SubCell"/>
</dbReference>
<evidence type="ECO:0000256" key="5">
    <source>
        <dbReference type="ARBA" id="ARBA00023242"/>
    </source>
</evidence>
<keyword evidence="9" id="KW-1185">Reference proteome</keyword>
<dbReference type="InterPro" id="IPR036638">
    <property type="entry name" value="HLH_DNA-bd_sf"/>
</dbReference>
<dbReference type="PROSITE" id="PS50888">
    <property type="entry name" value="BHLH"/>
    <property type="match status" value="1"/>
</dbReference>
<dbReference type="InterPro" id="IPR052207">
    <property type="entry name" value="Max-like/E-box_TFs"/>
</dbReference>
<gene>
    <name evidence="8" type="ORF">FA15DRAFT_667138</name>
</gene>
<keyword evidence="5" id="KW-0539">Nucleus</keyword>
<dbReference type="Pfam" id="PF00010">
    <property type="entry name" value="HLH"/>
    <property type="match status" value="1"/>
</dbReference>
<evidence type="ECO:0000256" key="6">
    <source>
        <dbReference type="SAM" id="MobiDB-lite"/>
    </source>
</evidence>
<dbReference type="SMART" id="SM00353">
    <property type="entry name" value="HLH"/>
    <property type="match status" value="1"/>
</dbReference>
<dbReference type="EMBL" id="ML210172">
    <property type="protein sequence ID" value="TFK26669.1"/>
    <property type="molecule type" value="Genomic_DNA"/>
</dbReference>
<feature type="compositionally biased region" description="Low complexity" evidence="6">
    <location>
        <begin position="147"/>
        <end position="175"/>
    </location>
</feature>
<reference evidence="8 9" key="1">
    <citation type="journal article" date="2019" name="Nat. Ecol. Evol.">
        <title>Megaphylogeny resolves global patterns of mushroom evolution.</title>
        <authorList>
            <person name="Varga T."/>
            <person name="Krizsan K."/>
            <person name="Foldi C."/>
            <person name="Dima B."/>
            <person name="Sanchez-Garcia M."/>
            <person name="Sanchez-Ramirez S."/>
            <person name="Szollosi G.J."/>
            <person name="Szarkandi J.G."/>
            <person name="Papp V."/>
            <person name="Albert L."/>
            <person name="Andreopoulos W."/>
            <person name="Angelini C."/>
            <person name="Antonin V."/>
            <person name="Barry K.W."/>
            <person name="Bougher N.L."/>
            <person name="Buchanan P."/>
            <person name="Buyck B."/>
            <person name="Bense V."/>
            <person name="Catcheside P."/>
            <person name="Chovatia M."/>
            <person name="Cooper J."/>
            <person name="Damon W."/>
            <person name="Desjardin D."/>
            <person name="Finy P."/>
            <person name="Geml J."/>
            <person name="Haridas S."/>
            <person name="Hughes K."/>
            <person name="Justo A."/>
            <person name="Karasinski D."/>
            <person name="Kautmanova I."/>
            <person name="Kiss B."/>
            <person name="Kocsube S."/>
            <person name="Kotiranta H."/>
            <person name="LaButti K.M."/>
            <person name="Lechner B.E."/>
            <person name="Liimatainen K."/>
            <person name="Lipzen A."/>
            <person name="Lukacs Z."/>
            <person name="Mihaltcheva S."/>
            <person name="Morgado L.N."/>
            <person name="Niskanen T."/>
            <person name="Noordeloos M.E."/>
            <person name="Ohm R.A."/>
            <person name="Ortiz-Santana B."/>
            <person name="Ovrebo C."/>
            <person name="Racz N."/>
            <person name="Riley R."/>
            <person name="Savchenko A."/>
            <person name="Shiryaev A."/>
            <person name="Soop K."/>
            <person name="Spirin V."/>
            <person name="Szebenyi C."/>
            <person name="Tomsovsky M."/>
            <person name="Tulloss R.E."/>
            <person name="Uehling J."/>
            <person name="Grigoriev I.V."/>
            <person name="Vagvolgyi C."/>
            <person name="Papp T."/>
            <person name="Martin F.M."/>
            <person name="Miettinen O."/>
            <person name="Hibbett D.S."/>
            <person name="Nagy L.G."/>
        </authorList>
    </citation>
    <scope>NUCLEOTIDE SEQUENCE [LARGE SCALE GENOMIC DNA]</scope>
    <source>
        <strain evidence="8 9">CBS 121175</strain>
    </source>
</reference>
<keyword evidence="2" id="KW-0805">Transcription regulation</keyword>
<keyword evidence="4" id="KW-0804">Transcription</keyword>